<feature type="chain" id="PRO_5044202975" evidence="2">
    <location>
        <begin position="25"/>
        <end position="242"/>
    </location>
</feature>
<name>A0AB39L653_9MICC</name>
<feature type="region of interest" description="Disordered" evidence="1">
    <location>
        <begin position="27"/>
        <end position="60"/>
    </location>
</feature>
<keyword evidence="2" id="KW-0732">Signal</keyword>
<dbReference type="EMBL" id="CP163302">
    <property type="protein sequence ID" value="XDP46378.1"/>
    <property type="molecule type" value="Genomic_DNA"/>
</dbReference>
<organism evidence="3">
    <name type="scientific">Sinomonas puerhi</name>
    <dbReference type="NCBI Taxonomy" id="3238584"/>
    <lineage>
        <taxon>Bacteria</taxon>
        <taxon>Bacillati</taxon>
        <taxon>Actinomycetota</taxon>
        <taxon>Actinomycetes</taxon>
        <taxon>Micrococcales</taxon>
        <taxon>Micrococcaceae</taxon>
        <taxon>Sinomonas</taxon>
    </lineage>
</organism>
<feature type="signal peptide" evidence="2">
    <location>
        <begin position="1"/>
        <end position="24"/>
    </location>
</feature>
<gene>
    <name evidence="3" type="ORF">AB5L97_05035</name>
</gene>
<evidence type="ECO:0000313" key="3">
    <source>
        <dbReference type="EMBL" id="XDP46378.1"/>
    </source>
</evidence>
<evidence type="ECO:0000256" key="2">
    <source>
        <dbReference type="SAM" id="SignalP"/>
    </source>
</evidence>
<protein>
    <submittedName>
        <fullName evidence="3">Uncharacterized protein</fullName>
    </submittedName>
</protein>
<evidence type="ECO:0000256" key="1">
    <source>
        <dbReference type="SAM" id="MobiDB-lite"/>
    </source>
</evidence>
<proteinExistence type="predicted"/>
<reference evidence="3" key="1">
    <citation type="submission" date="2024-07" db="EMBL/GenBank/DDBJ databases">
        <authorList>
            <person name="fu j."/>
        </authorList>
    </citation>
    <scope>NUCLEOTIDE SEQUENCE</scope>
    <source>
        <strain evidence="3">P10A9</strain>
    </source>
</reference>
<dbReference type="KEGG" id="spue:AB5L97_05035"/>
<sequence>MTRRHSSFKAAAALALAAALAACGAPQASPQTTKQGTAPPSSATASATPMPTPTPTPTPTENLATFSFTTQKLSLRYPASWTVDAKTYAGMGGNGESAAFKDALGKPVVTVQINSGAYDVGWPVQRTVIESGALPGLAAGGFAGYQYAYFAEVPQPAGGPGTVCWLRISSQVPSDGAGVAGGLPPGGPVPVGPGAVQPPYFLNVWLGGEDLNRCGSVENAKAWWASKEGQQVRSAILSLTAG</sequence>
<dbReference type="AlphaFoldDB" id="A0AB39L653"/>
<accession>A0AB39L653</accession>
<dbReference type="RefSeq" id="WP_369046707.1">
    <property type="nucleotide sequence ID" value="NZ_CP163302.1"/>
</dbReference>
<dbReference type="PROSITE" id="PS51257">
    <property type="entry name" value="PROKAR_LIPOPROTEIN"/>
    <property type="match status" value="1"/>
</dbReference>
<feature type="compositionally biased region" description="Low complexity" evidence="1">
    <location>
        <begin position="37"/>
        <end position="49"/>
    </location>
</feature>